<dbReference type="GO" id="GO:0006352">
    <property type="term" value="P:DNA-templated transcription initiation"/>
    <property type="evidence" value="ECO:0007669"/>
    <property type="project" value="InterPro"/>
</dbReference>
<dbReference type="Gene3D" id="1.10.1740.10">
    <property type="match status" value="1"/>
</dbReference>
<dbReference type="InterPro" id="IPR036388">
    <property type="entry name" value="WH-like_DNA-bd_sf"/>
</dbReference>
<name>A0A9D1LX93_9FIRM</name>
<comment type="similarity">
    <text evidence="1">Belongs to the sigma-70 factor family. ECF subfamily.</text>
</comment>
<reference evidence="9" key="1">
    <citation type="submission" date="2020-10" db="EMBL/GenBank/DDBJ databases">
        <authorList>
            <person name="Gilroy R."/>
        </authorList>
    </citation>
    <scope>NUCLEOTIDE SEQUENCE</scope>
    <source>
        <strain evidence="9">ChiGjej1B1-1684</strain>
    </source>
</reference>
<dbReference type="SUPFAM" id="SSF88946">
    <property type="entry name" value="Sigma2 domain of RNA polymerase sigma factors"/>
    <property type="match status" value="1"/>
</dbReference>
<dbReference type="Pfam" id="PF08281">
    <property type="entry name" value="Sigma70_r4_2"/>
    <property type="match status" value="1"/>
</dbReference>
<dbReference type="PANTHER" id="PTHR43133:SF8">
    <property type="entry name" value="RNA POLYMERASE SIGMA FACTOR HI_1459-RELATED"/>
    <property type="match status" value="1"/>
</dbReference>
<feature type="domain" description="RNA polymerase sigma-70 region 2" evidence="7">
    <location>
        <begin position="21"/>
        <end position="87"/>
    </location>
</feature>
<dbReference type="InterPro" id="IPR014284">
    <property type="entry name" value="RNA_pol_sigma-70_dom"/>
</dbReference>
<dbReference type="Proteomes" id="UP000824118">
    <property type="component" value="Unassembled WGS sequence"/>
</dbReference>
<evidence type="ECO:0000256" key="2">
    <source>
        <dbReference type="ARBA" id="ARBA00023015"/>
    </source>
</evidence>
<dbReference type="EMBL" id="DVNG01000024">
    <property type="protein sequence ID" value="HIU49719.1"/>
    <property type="molecule type" value="Genomic_DNA"/>
</dbReference>
<comment type="caution">
    <text evidence="9">The sequence shown here is derived from an EMBL/GenBank/DDBJ whole genome shotgun (WGS) entry which is preliminary data.</text>
</comment>
<evidence type="ECO:0000256" key="5">
    <source>
        <dbReference type="ARBA" id="ARBA00023163"/>
    </source>
</evidence>
<evidence type="ECO:0000256" key="4">
    <source>
        <dbReference type="ARBA" id="ARBA00023125"/>
    </source>
</evidence>
<dbReference type="NCBIfam" id="TIGR02937">
    <property type="entry name" value="sigma70-ECF"/>
    <property type="match status" value="1"/>
</dbReference>
<keyword evidence="5" id="KW-0804">Transcription</keyword>
<keyword evidence="2" id="KW-0805">Transcription regulation</keyword>
<accession>A0A9D1LX93</accession>
<dbReference type="InterPro" id="IPR013249">
    <property type="entry name" value="RNA_pol_sigma70_r4_t2"/>
</dbReference>
<dbReference type="SUPFAM" id="SSF88659">
    <property type="entry name" value="Sigma3 and sigma4 domains of RNA polymerase sigma factors"/>
    <property type="match status" value="1"/>
</dbReference>
<reference evidence="9" key="2">
    <citation type="journal article" date="2021" name="PeerJ">
        <title>Extensive microbial diversity within the chicken gut microbiome revealed by metagenomics and culture.</title>
        <authorList>
            <person name="Gilroy R."/>
            <person name="Ravi A."/>
            <person name="Getino M."/>
            <person name="Pursley I."/>
            <person name="Horton D.L."/>
            <person name="Alikhan N.F."/>
            <person name="Baker D."/>
            <person name="Gharbi K."/>
            <person name="Hall N."/>
            <person name="Watson M."/>
            <person name="Adriaenssens E.M."/>
            <person name="Foster-Nyarko E."/>
            <person name="Jarju S."/>
            <person name="Secka A."/>
            <person name="Antonio M."/>
            <person name="Oren A."/>
            <person name="Chaudhuri R.R."/>
            <person name="La Ragione R."/>
            <person name="Hildebrand F."/>
            <person name="Pallen M.J."/>
        </authorList>
    </citation>
    <scope>NUCLEOTIDE SEQUENCE</scope>
    <source>
        <strain evidence="9">ChiGjej1B1-1684</strain>
    </source>
</reference>
<keyword evidence="4" id="KW-0238">DNA-binding</keyword>
<evidence type="ECO:0000313" key="9">
    <source>
        <dbReference type="EMBL" id="HIU49719.1"/>
    </source>
</evidence>
<dbReference type="CDD" id="cd06171">
    <property type="entry name" value="Sigma70_r4"/>
    <property type="match status" value="1"/>
</dbReference>
<dbReference type="AlphaFoldDB" id="A0A9D1LX93"/>
<dbReference type="InterPro" id="IPR013325">
    <property type="entry name" value="RNA_pol_sigma_r2"/>
</dbReference>
<evidence type="ECO:0000259" key="8">
    <source>
        <dbReference type="Pfam" id="PF08281"/>
    </source>
</evidence>
<feature type="non-terminal residue" evidence="9">
    <location>
        <position position="409"/>
    </location>
</feature>
<proteinExistence type="inferred from homology"/>
<evidence type="ECO:0000256" key="1">
    <source>
        <dbReference type="ARBA" id="ARBA00010641"/>
    </source>
</evidence>
<dbReference type="InterPro" id="IPR039425">
    <property type="entry name" value="RNA_pol_sigma-70-like"/>
</dbReference>
<dbReference type="Gene3D" id="1.10.10.10">
    <property type="entry name" value="Winged helix-like DNA-binding domain superfamily/Winged helix DNA-binding domain"/>
    <property type="match status" value="1"/>
</dbReference>
<dbReference type="PANTHER" id="PTHR43133">
    <property type="entry name" value="RNA POLYMERASE ECF-TYPE SIGMA FACTO"/>
    <property type="match status" value="1"/>
</dbReference>
<sequence>MNYTKTITDAVNGNKEALAALYEETQNDMYYIALKYTKNKEDAMDVVQDAYIKAWQYLPTLKDPESFRSWLSRIVANTAKNLLSKKNPTLFSQIEPEDQDDDFIYDKEDENRDYQPELNYTKKETQELVREMIDSLSDEQRLCILMFYLEGQSIKDIAQSFEIPENTVKSRLNYGRKALKKKADELEQKGYKLLGISPISLLLYLLRQEKFFPEIQTAANIAKEICKKEILNSIGEAANHVGKGVQTAAGKSAASAGAKTAAGHTFIHTALGKTLIGLLSVAIVAGGATVAVKLAGDSNNQPTEAITEAVETTESTTETTEPTTENTEPKDFTEEMYPTMIAGNLTMDEFKYILSYGPKEMTDGVPTQSYSELLNYLCEPSGRNGNYIADLGNTSDWKAMYSLSDVNRL</sequence>
<feature type="region of interest" description="Disordered" evidence="6">
    <location>
        <begin position="309"/>
        <end position="330"/>
    </location>
</feature>
<dbReference type="GO" id="GO:0016987">
    <property type="term" value="F:sigma factor activity"/>
    <property type="evidence" value="ECO:0007669"/>
    <property type="project" value="UniProtKB-KW"/>
</dbReference>
<keyword evidence="3" id="KW-0731">Sigma factor</keyword>
<evidence type="ECO:0000313" key="10">
    <source>
        <dbReference type="Proteomes" id="UP000824118"/>
    </source>
</evidence>
<evidence type="ECO:0000259" key="7">
    <source>
        <dbReference type="Pfam" id="PF04542"/>
    </source>
</evidence>
<dbReference type="InterPro" id="IPR013324">
    <property type="entry name" value="RNA_pol_sigma_r3/r4-like"/>
</dbReference>
<protein>
    <submittedName>
        <fullName evidence="9">RNA polymerase sigma factor</fullName>
    </submittedName>
</protein>
<evidence type="ECO:0000256" key="3">
    <source>
        <dbReference type="ARBA" id="ARBA00023082"/>
    </source>
</evidence>
<feature type="domain" description="RNA polymerase sigma factor 70 region 4 type 2" evidence="8">
    <location>
        <begin position="127"/>
        <end position="179"/>
    </location>
</feature>
<evidence type="ECO:0000256" key="6">
    <source>
        <dbReference type="SAM" id="MobiDB-lite"/>
    </source>
</evidence>
<organism evidence="9 10">
    <name type="scientific">Candidatus Limousia pullorum</name>
    <dbReference type="NCBI Taxonomy" id="2840860"/>
    <lineage>
        <taxon>Bacteria</taxon>
        <taxon>Bacillati</taxon>
        <taxon>Bacillota</taxon>
        <taxon>Clostridia</taxon>
        <taxon>Eubacteriales</taxon>
        <taxon>Oscillospiraceae</taxon>
        <taxon>Oscillospiraceae incertae sedis</taxon>
        <taxon>Candidatus Limousia</taxon>
    </lineage>
</organism>
<dbReference type="Pfam" id="PF04542">
    <property type="entry name" value="Sigma70_r2"/>
    <property type="match status" value="1"/>
</dbReference>
<gene>
    <name evidence="9" type="ORF">IAD22_01730</name>
</gene>
<dbReference type="GO" id="GO:0003677">
    <property type="term" value="F:DNA binding"/>
    <property type="evidence" value="ECO:0007669"/>
    <property type="project" value="UniProtKB-KW"/>
</dbReference>
<feature type="compositionally biased region" description="Low complexity" evidence="6">
    <location>
        <begin position="309"/>
        <end position="326"/>
    </location>
</feature>
<dbReference type="InterPro" id="IPR007627">
    <property type="entry name" value="RNA_pol_sigma70_r2"/>
</dbReference>